<accession>A0A398CEE0</accession>
<dbReference type="GO" id="GO:0016853">
    <property type="term" value="F:isomerase activity"/>
    <property type="evidence" value="ECO:0007669"/>
    <property type="project" value="UniProtKB-KW"/>
</dbReference>
<sequence>MNIAISQITTLPASTAADLEAFSQTGWQAVELAISKVDRYLAEHSVEQLGADLTAAGLVPIAAIGLASSEAGLLLSTKDNYESYERGLERQLAICKALGIKNLGIGADPASKEYEGWYETALANLRKAGDLAERYEVRLGLEFMSLAPPIGPFILENMDQTLRIVEDIDHPSIGYNLDLFHFYRSGGSLEDIEALPVEKLFHVHLCDLPHLKLAELDDSHRLLPGEGILPMDKIVQVLRDKGYTGYLALELLNQELWDKGPIYTADRGMHAMQKYR</sequence>
<dbReference type="RefSeq" id="WP_119151338.1">
    <property type="nucleotide sequence ID" value="NZ_JBHSOV010000014.1"/>
</dbReference>
<organism evidence="2 3">
    <name type="scientific">Cohnella faecalis</name>
    <dbReference type="NCBI Taxonomy" id="2315694"/>
    <lineage>
        <taxon>Bacteria</taxon>
        <taxon>Bacillati</taxon>
        <taxon>Bacillota</taxon>
        <taxon>Bacilli</taxon>
        <taxon>Bacillales</taxon>
        <taxon>Paenibacillaceae</taxon>
        <taxon>Cohnella</taxon>
    </lineage>
</organism>
<comment type="caution">
    <text evidence="2">The sequence shown here is derived from an EMBL/GenBank/DDBJ whole genome shotgun (WGS) entry which is preliminary data.</text>
</comment>
<dbReference type="InterPro" id="IPR013022">
    <property type="entry name" value="Xyl_isomerase-like_TIM-brl"/>
</dbReference>
<keyword evidence="3" id="KW-1185">Reference proteome</keyword>
<gene>
    <name evidence="2" type="ORF">D3H35_21860</name>
</gene>
<evidence type="ECO:0000259" key="1">
    <source>
        <dbReference type="Pfam" id="PF01261"/>
    </source>
</evidence>
<protein>
    <submittedName>
        <fullName evidence="2">Sugar phosphate isomerase/epimerase</fullName>
    </submittedName>
</protein>
<dbReference type="Pfam" id="PF01261">
    <property type="entry name" value="AP_endonuc_2"/>
    <property type="match status" value="1"/>
</dbReference>
<dbReference type="Gene3D" id="3.20.20.150">
    <property type="entry name" value="Divalent-metal-dependent TIM barrel enzymes"/>
    <property type="match status" value="1"/>
</dbReference>
<dbReference type="AlphaFoldDB" id="A0A398CEE0"/>
<keyword evidence="2" id="KW-0413">Isomerase</keyword>
<name>A0A398CEE0_9BACL</name>
<dbReference type="EMBL" id="QXJM01000040">
    <property type="protein sequence ID" value="RIE01073.1"/>
    <property type="molecule type" value="Genomic_DNA"/>
</dbReference>
<proteinExistence type="predicted"/>
<dbReference type="OrthoDB" id="9782626at2"/>
<dbReference type="Proteomes" id="UP000266340">
    <property type="component" value="Unassembled WGS sequence"/>
</dbReference>
<evidence type="ECO:0000313" key="3">
    <source>
        <dbReference type="Proteomes" id="UP000266340"/>
    </source>
</evidence>
<dbReference type="PANTHER" id="PTHR12110:SF21">
    <property type="entry name" value="XYLOSE ISOMERASE-LIKE TIM BARREL DOMAIN-CONTAINING PROTEIN"/>
    <property type="match status" value="1"/>
</dbReference>
<reference evidence="2 3" key="1">
    <citation type="submission" date="2018-09" db="EMBL/GenBank/DDBJ databases">
        <title>Cohnella cavernae sp. nov., isolated from a karst cave.</title>
        <authorList>
            <person name="Zhu H."/>
        </authorList>
    </citation>
    <scope>NUCLEOTIDE SEQUENCE [LARGE SCALE GENOMIC DNA]</scope>
    <source>
        <strain evidence="2 3">K2E09-144</strain>
    </source>
</reference>
<dbReference type="SUPFAM" id="SSF51658">
    <property type="entry name" value="Xylose isomerase-like"/>
    <property type="match status" value="1"/>
</dbReference>
<evidence type="ECO:0000313" key="2">
    <source>
        <dbReference type="EMBL" id="RIE01073.1"/>
    </source>
</evidence>
<dbReference type="InterPro" id="IPR036237">
    <property type="entry name" value="Xyl_isomerase-like_sf"/>
</dbReference>
<dbReference type="PANTHER" id="PTHR12110">
    <property type="entry name" value="HYDROXYPYRUVATE ISOMERASE"/>
    <property type="match status" value="1"/>
</dbReference>
<dbReference type="InterPro" id="IPR050312">
    <property type="entry name" value="IolE/XylAMocC-like"/>
</dbReference>
<feature type="domain" description="Xylose isomerase-like TIM barrel" evidence="1">
    <location>
        <begin position="20"/>
        <end position="260"/>
    </location>
</feature>